<keyword evidence="2" id="KW-1133">Transmembrane helix</keyword>
<comment type="caution">
    <text evidence="3">The sequence shown here is derived from an EMBL/GenBank/DDBJ whole genome shotgun (WGS) entry which is preliminary data.</text>
</comment>
<dbReference type="AlphaFoldDB" id="A0A1Y2BSW7"/>
<gene>
    <name evidence="3" type="ORF">LY90DRAFT_624374</name>
</gene>
<protein>
    <submittedName>
        <fullName evidence="3">Uncharacterized protein</fullName>
    </submittedName>
</protein>
<keyword evidence="4" id="KW-1185">Reference proteome</keyword>
<evidence type="ECO:0000313" key="3">
    <source>
        <dbReference type="EMBL" id="ORY37850.1"/>
    </source>
</evidence>
<feature type="region of interest" description="Disordered" evidence="1">
    <location>
        <begin position="102"/>
        <end position="122"/>
    </location>
</feature>
<organism evidence="3 4">
    <name type="scientific">Neocallimastix californiae</name>
    <dbReference type="NCBI Taxonomy" id="1754190"/>
    <lineage>
        <taxon>Eukaryota</taxon>
        <taxon>Fungi</taxon>
        <taxon>Fungi incertae sedis</taxon>
        <taxon>Chytridiomycota</taxon>
        <taxon>Chytridiomycota incertae sedis</taxon>
        <taxon>Neocallimastigomycetes</taxon>
        <taxon>Neocallimastigales</taxon>
        <taxon>Neocallimastigaceae</taxon>
        <taxon>Neocallimastix</taxon>
    </lineage>
</organism>
<feature type="transmembrane region" description="Helical" evidence="2">
    <location>
        <begin position="125"/>
        <end position="143"/>
    </location>
</feature>
<keyword evidence="2" id="KW-0472">Membrane</keyword>
<name>A0A1Y2BSW7_9FUNG</name>
<keyword evidence="2" id="KW-0812">Transmembrane</keyword>
<proteinExistence type="predicted"/>
<accession>A0A1Y2BSW7</accession>
<reference evidence="3 4" key="1">
    <citation type="submission" date="2016-08" db="EMBL/GenBank/DDBJ databases">
        <title>A Parts List for Fungal Cellulosomes Revealed by Comparative Genomics.</title>
        <authorList>
            <consortium name="DOE Joint Genome Institute"/>
            <person name="Haitjema C.H."/>
            <person name="Gilmore S.P."/>
            <person name="Henske J.K."/>
            <person name="Solomon K.V."/>
            <person name="De Groot R."/>
            <person name="Kuo A."/>
            <person name="Mondo S.J."/>
            <person name="Salamov A.A."/>
            <person name="Labutti K."/>
            <person name="Zhao Z."/>
            <person name="Chiniquy J."/>
            <person name="Barry K."/>
            <person name="Brewer H.M."/>
            <person name="Purvine S.O."/>
            <person name="Wright A.T."/>
            <person name="Boxma B."/>
            <person name="Van Alen T."/>
            <person name="Hackstein J.H."/>
            <person name="Baker S.E."/>
            <person name="Grigoriev I.V."/>
            <person name="O'Malley M.A."/>
        </authorList>
    </citation>
    <scope>NUCLEOTIDE SEQUENCE [LARGE SCALE GENOMIC DNA]</scope>
    <source>
        <strain evidence="3 4">G1</strain>
    </source>
</reference>
<dbReference type="EMBL" id="MCOG01000140">
    <property type="protein sequence ID" value="ORY37850.1"/>
    <property type="molecule type" value="Genomic_DNA"/>
</dbReference>
<evidence type="ECO:0000256" key="1">
    <source>
        <dbReference type="SAM" id="MobiDB-lite"/>
    </source>
</evidence>
<sequence length="146" mass="16304">MKNGKDTIVLNIDSNSLVQYTNPEVFCITKSSYKGSTSYSITNEKCPSKSEIEKAAKKYGYDIVNMMGDYELEDYYCPSICRSCTNKKVNYKDKLEPINGKCPQSTSDSDLNKGSDNKSSSNSKLFISKSILLISVILTTLLFNNI</sequence>
<evidence type="ECO:0000313" key="4">
    <source>
        <dbReference type="Proteomes" id="UP000193920"/>
    </source>
</evidence>
<dbReference type="Proteomes" id="UP000193920">
    <property type="component" value="Unassembled WGS sequence"/>
</dbReference>
<evidence type="ECO:0000256" key="2">
    <source>
        <dbReference type="SAM" id="Phobius"/>
    </source>
</evidence>